<dbReference type="HOGENOM" id="CLU_2944036_0_0_1"/>
<dbReference type="AlphaFoldDB" id="E9GPC5"/>
<evidence type="ECO:0000313" key="1">
    <source>
        <dbReference type="EMBL" id="EFX78704.1"/>
    </source>
</evidence>
<reference evidence="1 2" key="1">
    <citation type="journal article" date="2011" name="Science">
        <title>The ecoresponsive genome of Daphnia pulex.</title>
        <authorList>
            <person name="Colbourne J.K."/>
            <person name="Pfrender M.E."/>
            <person name="Gilbert D."/>
            <person name="Thomas W.K."/>
            <person name="Tucker A."/>
            <person name="Oakley T.H."/>
            <person name="Tokishita S."/>
            <person name="Aerts A."/>
            <person name="Arnold G.J."/>
            <person name="Basu M.K."/>
            <person name="Bauer D.J."/>
            <person name="Caceres C.E."/>
            <person name="Carmel L."/>
            <person name="Casola C."/>
            <person name="Choi J.H."/>
            <person name="Detter J.C."/>
            <person name="Dong Q."/>
            <person name="Dusheyko S."/>
            <person name="Eads B.D."/>
            <person name="Frohlich T."/>
            <person name="Geiler-Samerotte K.A."/>
            <person name="Gerlach D."/>
            <person name="Hatcher P."/>
            <person name="Jogdeo S."/>
            <person name="Krijgsveld J."/>
            <person name="Kriventseva E.V."/>
            <person name="Kultz D."/>
            <person name="Laforsch C."/>
            <person name="Lindquist E."/>
            <person name="Lopez J."/>
            <person name="Manak J.R."/>
            <person name="Muller J."/>
            <person name="Pangilinan J."/>
            <person name="Patwardhan R.P."/>
            <person name="Pitluck S."/>
            <person name="Pritham E.J."/>
            <person name="Rechtsteiner A."/>
            <person name="Rho M."/>
            <person name="Rogozin I.B."/>
            <person name="Sakarya O."/>
            <person name="Salamov A."/>
            <person name="Schaack S."/>
            <person name="Shapiro H."/>
            <person name="Shiga Y."/>
            <person name="Skalitzky C."/>
            <person name="Smith Z."/>
            <person name="Souvorov A."/>
            <person name="Sung W."/>
            <person name="Tang Z."/>
            <person name="Tsuchiya D."/>
            <person name="Tu H."/>
            <person name="Vos H."/>
            <person name="Wang M."/>
            <person name="Wolf Y.I."/>
            <person name="Yamagata H."/>
            <person name="Yamada T."/>
            <person name="Ye Y."/>
            <person name="Shaw J.R."/>
            <person name="Andrews J."/>
            <person name="Crease T.J."/>
            <person name="Tang H."/>
            <person name="Lucas S.M."/>
            <person name="Robertson H.M."/>
            <person name="Bork P."/>
            <person name="Koonin E.V."/>
            <person name="Zdobnov E.M."/>
            <person name="Grigoriev I.V."/>
            <person name="Lynch M."/>
            <person name="Boore J.L."/>
        </authorList>
    </citation>
    <scope>NUCLEOTIDE SEQUENCE [LARGE SCALE GENOMIC DNA]</scope>
</reference>
<dbReference type="Proteomes" id="UP000000305">
    <property type="component" value="Unassembled WGS sequence"/>
</dbReference>
<accession>E9GPC5</accession>
<proteinExistence type="predicted"/>
<keyword evidence="2" id="KW-1185">Reference proteome</keyword>
<organism evidence="1 2">
    <name type="scientific">Daphnia pulex</name>
    <name type="common">Water flea</name>
    <dbReference type="NCBI Taxonomy" id="6669"/>
    <lineage>
        <taxon>Eukaryota</taxon>
        <taxon>Metazoa</taxon>
        <taxon>Ecdysozoa</taxon>
        <taxon>Arthropoda</taxon>
        <taxon>Crustacea</taxon>
        <taxon>Branchiopoda</taxon>
        <taxon>Diplostraca</taxon>
        <taxon>Cladocera</taxon>
        <taxon>Anomopoda</taxon>
        <taxon>Daphniidae</taxon>
        <taxon>Daphnia</taxon>
    </lineage>
</organism>
<dbReference type="EMBL" id="GL732556">
    <property type="protein sequence ID" value="EFX78704.1"/>
    <property type="molecule type" value="Genomic_DNA"/>
</dbReference>
<dbReference type="KEGG" id="dpx:DAPPUDRAFT_245950"/>
<sequence length="60" mass="6626">MAYYSAESDAVEVAAHTDFETMDKLVSLDKEVLVAVADEHEAETLDQVLTETFALTFADE</sequence>
<evidence type="ECO:0000313" key="2">
    <source>
        <dbReference type="Proteomes" id="UP000000305"/>
    </source>
</evidence>
<gene>
    <name evidence="1" type="ORF">DAPPUDRAFT_245950</name>
</gene>
<dbReference type="InParanoid" id="E9GPC5"/>
<protein>
    <submittedName>
        <fullName evidence="1">Uncharacterized protein</fullName>
    </submittedName>
</protein>
<name>E9GPC5_DAPPU</name>